<keyword evidence="2" id="KW-1185">Reference proteome</keyword>
<dbReference type="GeneID" id="54584285"/>
<gene>
    <name evidence="1" type="ORF">BU26DRAFT_530323</name>
</gene>
<dbReference type="OrthoDB" id="2740448at2759"/>
<dbReference type="RefSeq" id="XP_033684610.1">
    <property type="nucleotide sequence ID" value="XM_033830955.1"/>
</dbReference>
<evidence type="ECO:0000313" key="2">
    <source>
        <dbReference type="Proteomes" id="UP000800094"/>
    </source>
</evidence>
<protein>
    <submittedName>
        <fullName evidence="1">Uncharacterized protein</fullName>
    </submittedName>
</protein>
<dbReference type="Proteomes" id="UP000800094">
    <property type="component" value="Unassembled WGS sequence"/>
</dbReference>
<evidence type="ECO:0000313" key="1">
    <source>
        <dbReference type="EMBL" id="KAF2249606.1"/>
    </source>
</evidence>
<organism evidence="1 2">
    <name type="scientific">Trematosphaeria pertusa</name>
    <dbReference type="NCBI Taxonomy" id="390896"/>
    <lineage>
        <taxon>Eukaryota</taxon>
        <taxon>Fungi</taxon>
        <taxon>Dikarya</taxon>
        <taxon>Ascomycota</taxon>
        <taxon>Pezizomycotina</taxon>
        <taxon>Dothideomycetes</taxon>
        <taxon>Pleosporomycetidae</taxon>
        <taxon>Pleosporales</taxon>
        <taxon>Massarineae</taxon>
        <taxon>Trematosphaeriaceae</taxon>
        <taxon>Trematosphaeria</taxon>
    </lineage>
</organism>
<name>A0A6A6IGR5_9PLEO</name>
<accession>A0A6A6IGR5</accession>
<dbReference type="AlphaFoldDB" id="A0A6A6IGR5"/>
<reference evidence="1" key="1">
    <citation type="journal article" date="2020" name="Stud. Mycol.">
        <title>101 Dothideomycetes genomes: a test case for predicting lifestyles and emergence of pathogens.</title>
        <authorList>
            <person name="Haridas S."/>
            <person name="Albert R."/>
            <person name="Binder M."/>
            <person name="Bloem J."/>
            <person name="Labutti K."/>
            <person name="Salamov A."/>
            <person name="Andreopoulos B."/>
            <person name="Baker S."/>
            <person name="Barry K."/>
            <person name="Bills G."/>
            <person name="Bluhm B."/>
            <person name="Cannon C."/>
            <person name="Castanera R."/>
            <person name="Culley D."/>
            <person name="Daum C."/>
            <person name="Ezra D."/>
            <person name="Gonzalez J."/>
            <person name="Henrissat B."/>
            <person name="Kuo A."/>
            <person name="Liang C."/>
            <person name="Lipzen A."/>
            <person name="Lutzoni F."/>
            <person name="Magnuson J."/>
            <person name="Mondo S."/>
            <person name="Nolan M."/>
            <person name="Ohm R."/>
            <person name="Pangilinan J."/>
            <person name="Park H.-J."/>
            <person name="Ramirez L."/>
            <person name="Alfaro M."/>
            <person name="Sun H."/>
            <person name="Tritt A."/>
            <person name="Yoshinaga Y."/>
            <person name="Zwiers L.-H."/>
            <person name="Turgeon B."/>
            <person name="Goodwin S."/>
            <person name="Spatafora J."/>
            <person name="Crous P."/>
            <person name="Grigoriev I."/>
        </authorList>
    </citation>
    <scope>NUCLEOTIDE SEQUENCE</scope>
    <source>
        <strain evidence="1">CBS 122368</strain>
    </source>
</reference>
<proteinExistence type="predicted"/>
<sequence length="148" mass="17039">MDELRRDGILWYKIHVFVYDLRNFRSSDKSRDRLESVVDTYYIGPPYFSATEADNILHTIADPETGKILREILDDFFAQKLEKRIKARTKETADYRVCAAHDLAPIVEKAFRIHPKDLAKNKGFVKLLNKRGLGALSEGGVWKGLGKR</sequence>
<dbReference type="EMBL" id="ML987194">
    <property type="protein sequence ID" value="KAF2249606.1"/>
    <property type="molecule type" value="Genomic_DNA"/>
</dbReference>